<comment type="cofactor">
    <cofactor evidence="9">
        <name>Mg(2+)</name>
        <dbReference type="ChEBI" id="CHEBI:18420"/>
    </cofactor>
    <text evidence="9">Binds 1 Mg(2+) ion per monomer.</text>
</comment>
<evidence type="ECO:0000256" key="1">
    <source>
        <dbReference type="ARBA" id="ARBA00022490"/>
    </source>
</evidence>
<sequence length="228" mass="25794">MFTNFWTGLWTMMLKNLILVTRNIAVSTMKKPEVIFVLGGPGAGKGTTCTDIVKKTGYVHLSAGDLLREERTKSDSEFGELIETHIRNGTIVPVEITCSLLDRAMQTSPNPYKRFLIDGFPRNQDNLDGWSKTMSDKAIVKAAFYLECSQELCTQRCINRGLKGSGRSDDNAKSLVKRHETFITDTMPIIKYYEQLGLLYTFNSMKKPHEVLADVYETLKKIGWANHD</sequence>
<feature type="binding site" evidence="9">
    <location>
        <position position="160"/>
    </location>
    <ligand>
        <name>ATP</name>
        <dbReference type="ChEBI" id="CHEBI:30616"/>
    </ligand>
</feature>
<dbReference type="InterPro" id="IPR027417">
    <property type="entry name" value="P-loop_NTPase"/>
</dbReference>
<dbReference type="GO" id="GO:0006221">
    <property type="term" value="P:pyrimidine nucleotide biosynthetic process"/>
    <property type="evidence" value="ECO:0007669"/>
    <property type="project" value="UniProtKB-UniRule"/>
</dbReference>
<proteinExistence type="inferred from homology"/>
<dbReference type="GO" id="GO:0006207">
    <property type="term" value="P:'de novo' pyrimidine nucleobase biosynthetic process"/>
    <property type="evidence" value="ECO:0007669"/>
    <property type="project" value="InterPro"/>
</dbReference>
<keyword evidence="5 9" id="KW-0067">ATP-binding</keyword>
<dbReference type="Pfam" id="PF00406">
    <property type="entry name" value="ADK"/>
    <property type="match status" value="1"/>
</dbReference>
<dbReference type="GO" id="GO:0005737">
    <property type="term" value="C:cytoplasm"/>
    <property type="evidence" value="ECO:0007669"/>
    <property type="project" value="UniProtKB-SubCell"/>
</dbReference>
<feature type="binding site" evidence="9">
    <location>
        <position position="206"/>
    </location>
    <ligand>
        <name>ATP</name>
        <dbReference type="ChEBI" id="CHEBI:30616"/>
    </ligand>
</feature>
<comment type="subunit">
    <text evidence="9">Monomer.</text>
</comment>
<comment type="domain">
    <text evidence="9">Consists of three domains, a large central CORE domain and two small peripheral domains, NMPbind and LID, which undergo movements during catalysis. The LID domain closes over the site of phosphoryl transfer upon ATP binding. Assembling and dissambling the active center during each catalytic cycle provides an effective means to prevent ATP hydrolysis.</text>
</comment>
<comment type="function">
    <text evidence="9">Catalyzes the phosphorylation of pyrimidine nucleoside monophosphates at the expense of ATP. Plays an important role in de novo pyrimidine nucleotide biosynthesis. Has preference for UMP and CMP as phosphate acceptors.</text>
</comment>
<feature type="binding site" evidence="9">
    <location>
        <position position="178"/>
    </location>
    <ligand>
        <name>a ribonucleoside 5'-phosphate</name>
        <dbReference type="ChEBI" id="CHEBI:58043"/>
    </ligand>
</feature>
<keyword evidence="6 9" id="KW-0665">Pyrimidine biosynthesis</keyword>
<dbReference type="SUPFAM" id="SSF52540">
    <property type="entry name" value="P-loop containing nucleoside triphosphate hydrolases"/>
    <property type="match status" value="1"/>
</dbReference>
<dbReference type="Gene3D" id="3.40.50.300">
    <property type="entry name" value="P-loop containing nucleotide triphosphate hydrolases"/>
    <property type="match status" value="1"/>
</dbReference>
<dbReference type="InterPro" id="IPR000850">
    <property type="entry name" value="Adenylat/UMP-CMP_kin"/>
</dbReference>
<gene>
    <name evidence="11" type="ORF">PV328_003763</name>
</gene>
<dbReference type="AlphaFoldDB" id="A0AA39F937"/>
<dbReference type="HAMAP" id="MF_03172">
    <property type="entry name" value="Adenylate_kinase_UMP_CMP_kin"/>
    <property type="match status" value="1"/>
</dbReference>
<feature type="binding site" evidence="9">
    <location>
        <begin position="119"/>
        <end position="122"/>
    </location>
    <ligand>
        <name>a ribonucleoside 5'-phosphate</name>
        <dbReference type="ChEBI" id="CHEBI:58043"/>
    </ligand>
</feature>
<evidence type="ECO:0000256" key="2">
    <source>
        <dbReference type="ARBA" id="ARBA00022679"/>
    </source>
</evidence>
<evidence type="ECO:0000256" key="7">
    <source>
        <dbReference type="ARBA" id="ARBA00023242"/>
    </source>
</evidence>
<dbReference type="EC" id="2.7.4.14" evidence="9"/>
<dbReference type="GO" id="GO:0005524">
    <property type="term" value="F:ATP binding"/>
    <property type="evidence" value="ECO:0007669"/>
    <property type="project" value="UniProtKB-KW"/>
</dbReference>
<evidence type="ECO:0000313" key="12">
    <source>
        <dbReference type="Proteomes" id="UP001168990"/>
    </source>
</evidence>
<feature type="signal peptide" evidence="10">
    <location>
        <begin position="1"/>
        <end position="25"/>
    </location>
</feature>
<keyword evidence="10" id="KW-0732">Signal</keyword>
<keyword evidence="3 9" id="KW-0547">Nucleotide-binding</keyword>
<comment type="catalytic activity">
    <reaction evidence="8 9">
        <text>UMP + ATP = UDP + ADP</text>
        <dbReference type="Rhea" id="RHEA:24400"/>
        <dbReference type="ChEBI" id="CHEBI:30616"/>
        <dbReference type="ChEBI" id="CHEBI:57865"/>
        <dbReference type="ChEBI" id="CHEBI:58223"/>
        <dbReference type="ChEBI" id="CHEBI:456216"/>
        <dbReference type="EC" id="2.7.4.14"/>
    </reaction>
</comment>
<dbReference type="PANTHER" id="PTHR23359">
    <property type="entry name" value="NUCLEOTIDE KINASE"/>
    <property type="match status" value="1"/>
</dbReference>
<dbReference type="InterPro" id="IPR006266">
    <property type="entry name" value="UMP_CMP_kinase"/>
</dbReference>
<dbReference type="InterPro" id="IPR033690">
    <property type="entry name" value="Adenylat_kinase_CS"/>
</dbReference>
<comment type="caution">
    <text evidence="11">The sequence shown here is derived from an EMBL/GenBank/DDBJ whole genome shotgun (WGS) entry which is preliminary data.</text>
</comment>
<dbReference type="PRINTS" id="PR00094">
    <property type="entry name" value="ADENYLTKNASE"/>
</dbReference>
<evidence type="ECO:0000256" key="4">
    <source>
        <dbReference type="ARBA" id="ARBA00022777"/>
    </source>
</evidence>
<keyword evidence="2 9" id="KW-0808">Transferase</keyword>
<feature type="binding site" evidence="9">
    <location>
        <begin position="90"/>
        <end position="92"/>
    </location>
    <ligand>
        <name>a ribonucleoside 5'-phosphate</name>
        <dbReference type="ChEBI" id="CHEBI:58043"/>
    </ligand>
</feature>
<feature type="binding site" evidence="9">
    <location>
        <begin position="42"/>
        <end position="47"/>
    </location>
    <ligand>
        <name>ATP</name>
        <dbReference type="ChEBI" id="CHEBI:30616"/>
    </ligand>
</feature>
<comment type="caution">
    <text evidence="9">Lacks conserved residue(s) required for the propagation of feature annotation.</text>
</comment>
<name>A0AA39F937_9HYME</name>
<dbReference type="Proteomes" id="UP001168990">
    <property type="component" value="Unassembled WGS sequence"/>
</dbReference>
<keyword evidence="12" id="KW-1185">Reference proteome</keyword>
<evidence type="ECO:0000256" key="9">
    <source>
        <dbReference type="HAMAP-Rule" id="MF_03172"/>
    </source>
</evidence>
<comment type="similarity">
    <text evidence="9">Belongs to the adenylate kinase family. UMP-CMP kinase subfamily.</text>
</comment>
<comment type="catalytic activity">
    <reaction evidence="9">
        <text>CMP + ATP = CDP + ADP</text>
        <dbReference type="Rhea" id="RHEA:11600"/>
        <dbReference type="ChEBI" id="CHEBI:30616"/>
        <dbReference type="ChEBI" id="CHEBI:58069"/>
        <dbReference type="ChEBI" id="CHEBI:60377"/>
        <dbReference type="ChEBI" id="CHEBI:456216"/>
        <dbReference type="EC" id="2.7.4.14"/>
    </reaction>
</comment>
<feature type="binding site" evidence="9">
    <location>
        <position position="167"/>
    </location>
    <ligand>
        <name>a ribonucleoside 5'-phosphate</name>
        <dbReference type="ChEBI" id="CHEBI:58043"/>
    </ligand>
</feature>
<evidence type="ECO:0000256" key="10">
    <source>
        <dbReference type="SAM" id="SignalP"/>
    </source>
</evidence>
<dbReference type="GO" id="GO:0009123">
    <property type="term" value="P:nucleoside monophosphate metabolic process"/>
    <property type="evidence" value="ECO:0007669"/>
    <property type="project" value="UniProtKB-ARBA"/>
</dbReference>
<feature type="binding site" evidence="9">
    <location>
        <position position="68"/>
    </location>
    <ligand>
        <name>a ribonucleoside 5'-phosphate</name>
        <dbReference type="ChEBI" id="CHEBI:58043"/>
    </ligand>
</feature>
<dbReference type="PROSITE" id="PS00113">
    <property type="entry name" value="ADENYLATE_KINASE"/>
    <property type="match status" value="1"/>
</dbReference>
<evidence type="ECO:0000256" key="3">
    <source>
        <dbReference type="ARBA" id="ARBA00022741"/>
    </source>
</evidence>
<dbReference type="CDD" id="cd01428">
    <property type="entry name" value="ADK"/>
    <property type="match status" value="1"/>
</dbReference>
<feature type="chain" id="PRO_5041441829" description="UMP-CMP kinase" evidence="10">
    <location>
        <begin position="26"/>
        <end position="228"/>
    </location>
</feature>
<dbReference type="GO" id="GO:0005634">
    <property type="term" value="C:nucleus"/>
    <property type="evidence" value="ECO:0007669"/>
    <property type="project" value="UniProtKB-SubCell"/>
</dbReference>
<accession>A0AA39F937</accession>
<feature type="binding site" evidence="9">
    <location>
        <position position="126"/>
    </location>
    <ligand>
        <name>CMP</name>
        <dbReference type="ChEBI" id="CHEBI:60377"/>
    </ligand>
</feature>
<evidence type="ECO:0000256" key="6">
    <source>
        <dbReference type="ARBA" id="ARBA00022975"/>
    </source>
</evidence>
<reference evidence="11" key="2">
    <citation type="submission" date="2023-03" db="EMBL/GenBank/DDBJ databases">
        <authorList>
            <person name="Inwood S.N."/>
            <person name="Skelly J.G."/>
            <person name="Guhlin J."/>
            <person name="Harrop T.W.R."/>
            <person name="Goldson S.G."/>
            <person name="Dearden P.K."/>
        </authorList>
    </citation>
    <scope>NUCLEOTIDE SEQUENCE</scope>
    <source>
        <strain evidence="11">Irish</strain>
        <tissue evidence="11">Whole body</tissue>
    </source>
</reference>
<evidence type="ECO:0000313" key="11">
    <source>
        <dbReference type="EMBL" id="KAK0165228.1"/>
    </source>
</evidence>
<evidence type="ECO:0000256" key="5">
    <source>
        <dbReference type="ARBA" id="ARBA00022840"/>
    </source>
</evidence>
<reference evidence="11" key="1">
    <citation type="journal article" date="2023" name="bioRxiv">
        <title>Scaffold-level genome assemblies of two parasitoid biocontrol wasps reveal the parthenogenesis mechanism and an associated novel virus.</title>
        <authorList>
            <person name="Inwood S."/>
            <person name="Skelly J."/>
            <person name="Guhlin J."/>
            <person name="Harrop T."/>
            <person name="Goldson S."/>
            <person name="Dearden P."/>
        </authorList>
    </citation>
    <scope>NUCLEOTIDE SEQUENCE</scope>
    <source>
        <strain evidence="11">Irish</strain>
        <tissue evidence="11">Whole body</tissue>
    </source>
</reference>
<comment type="catalytic activity">
    <reaction evidence="9">
        <text>dCMP + ATP = dCDP + ADP</text>
        <dbReference type="Rhea" id="RHEA:25094"/>
        <dbReference type="ChEBI" id="CHEBI:30616"/>
        <dbReference type="ChEBI" id="CHEBI:57566"/>
        <dbReference type="ChEBI" id="CHEBI:58593"/>
        <dbReference type="ChEBI" id="CHEBI:456216"/>
        <dbReference type="EC" id="2.7.4.14"/>
    </reaction>
</comment>
<keyword evidence="7 9" id="KW-0539">Nucleus</keyword>
<feature type="region of interest" description="NMPbind" evidence="9">
    <location>
        <begin position="62"/>
        <end position="92"/>
    </location>
</feature>
<organism evidence="11 12">
    <name type="scientific">Microctonus aethiopoides</name>
    <dbReference type="NCBI Taxonomy" id="144406"/>
    <lineage>
        <taxon>Eukaryota</taxon>
        <taxon>Metazoa</taxon>
        <taxon>Ecdysozoa</taxon>
        <taxon>Arthropoda</taxon>
        <taxon>Hexapoda</taxon>
        <taxon>Insecta</taxon>
        <taxon>Pterygota</taxon>
        <taxon>Neoptera</taxon>
        <taxon>Endopterygota</taxon>
        <taxon>Hymenoptera</taxon>
        <taxon>Apocrita</taxon>
        <taxon>Ichneumonoidea</taxon>
        <taxon>Braconidae</taxon>
        <taxon>Euphorinae</taxon>
        <taxon>Microctonus</taxon>
    </lineage>
</organism>
<keyword evidence="1 9" id="KW-0963">Cytoplasm</keyword>
<protein>
    <recommendedName>
        <fullName evidence="9">UMP-CMP kinase</fullName>
        <ecNumber evidence="9">2.7.4.14</ecNumber>
    </recommendedName>
    <alternativeName>
        <fullName evidence="9">Deoxycytidylate kinase</fullName>
        <shortName evidence="9">CK</shortName>
        <shortName evidence="9">dCMP kinase</shortName>
    </alternativeName>
    <alternativeName>
        <fullName evidence="9">Uridine monophosphate/cytidine monophosphate kinase</fullName>
        <shortName evidence="9">UMP/CMP kinase</shortName>
        <shortName evidence="9">UMP/CMPK</shortName>
    </alternativeName>
</protein>
<dbReference type="GO" id="GO:0019205">
    <property type="term" value="F:nucleobase-containing compound kinase activity"/>
    <property type="evidence" value="ECO:0007669"/>
    <property type="project" value="InterPro"/>
</dbReference>
<dbReference type="HAMAP" id="MF_00235">
    <property type="entry name" value="Adenylate_kinase_Adk"/>
    <property type="match status" value="1"/>
</dbReference>
<evidence type="ECO:0000256" key="8">
    <source>
        <dbReference type="ARBA" id="ARBA00048116"/>
    </source>
</evidence>
<dbReference type="NCBIfam" id="TIGR01359">
    <property type="entry name" value="UMP_CMP_kin_fam"/>
    <property type="match status" value="1"/>
</dbReference>
<dbReference type="GO" id="GO:0016776">
    <property type="term" value="F:phosphotransferase activity, phosphate group as acceptor"/>
    <property type="evidence" value="ECO:0007669"/>
    <property type="project" value="InterPro"/>
</dbReference>
<dbReference type="EMBL" id="JAQQBS010001422">
    <property type="protein sequence ID" value="KAK0165228.1"/>
    <property type="molecule type" value="Genomic_DNA"/>
</dbReference>
<keyword evidence="4 9" id="KW-0418">Kinase</keyword>
<comment type="subcellular location">
    <subcellularLocation>
        <location evidence="9">Cytoplasm</location>
    </subcellularLocation>
    <subcellularLocation>
        <location evidence="9">Nucleus</location>
    </subcellularLocation>
</comment>